<keyword evidence="1" id="KW-0472">Membrane</keyword>
<reference evidence="2 3" key="1">
    <citation type="submission" date="2015-01" db="EMBL/GenBank/DDBJ databases">
        <title>Draft genome of Vibrio mytili type strain CAIM 528.</title>
        <authorList>
            <person name="Gonzalez-Castillo A."/>
            <person name="Gomez-Gil B."/>
            <person name="Enciso-Ibarra J."/>
        </authorList>
    </citation>
    <scope>NUCLEOTIDE SEQUENCE [LARGE SCALE GENOMIC DNA]</scope>
    <source>
        <strain evidence="2 3">CAIM 528</strain>
    </source>
</reference>
<proteinExistence type="predicted"/>
<organism evidence="2 3">
    <name type="scientific">Vibrio mytili</name>
    <dbReference type="NCBI Taxonomy" id="50718"/>
    <lineage>
        <taxon>Bacteria</taxon>
        <taxon>Pseudomonadati</taxon>
        <taxon>Pseudomonadota</taxon>
        <taxon>Gammaproteobacteria</taxon>
        <taxon>Vibrionales</taxon>
        <taxon>Vibrionaceae</taxon>
        <taxon>Vibrio</taxon>
    </lineage>
</organism>
<gene>
    <name evidence="2" type="ORF">SU60_15750</name>
</gene>
<keyword evidence="1" id="KW-1133">Transmembrane helix</keyword>
<accession>A0A0C3DFJ2</accession>
<protein>
    <submittedName>
        <fullName evidence="2">Uncharacterized protein</fullName>
    </submittedName>
</protein>
<comment type="caution">
    <text evidence="2">The sequence shown here is derived from an EMBL/GenBank/DDBJ whole genome shotgun (WGS) entry which is preliminary data.</text>
</comment>
<keyword evidence="3" id="KW-1185">Reference proteome</keyword>
<evidence type="ECO:0000256" key="1">
    <source>
        <dbReference type="SAM" id="Phobius"/>
    </source>
</evidence>
<evidence type="ECO:0000313" key="3">
    <source>
        <dbReference type="Proteomes" id="UP000031977"/>
    </source>
</evidence>
<evidence type="ECO:0000313" key="2">
    <source>
        <dbReference type="EMBL" id="KIN10109.1"/>
    </source>
</evidence>
<feature type="transmembrane region" description="Helical" evidence="1">
    <location>
        <begin position="37"/>
        <end position="57"/>
    </location>
</feature>
<sequence length="67" mass="7624">MEMVERPYTTDNMLGERLIISTTSGDKINIVVMINKMLIFQSMVALLLGAIVAILMFCYEGGYNWLF</sequence>
<dbReference type="EMBL" id="JXOK01000061">
    <property type="protein sequence ID" value="KIN10109.1"/>
    <property type="molecule type" value="Genomic_DNA"/>
</dbReference>
<dbReference type="Proteomes" id="UP000031977">
    <property type="component" value="Unassembled WGS sequence"/>
</dbReference>
<dbReference type="AlphaFoldDB" id="A0A0C3DFJ2"/>
<name>A0A0C3DFJ2_9VIBR</name>
<keyword evidence="1" id="KW-0812">Transmembrane</keyword>